<feature type="coiled-coil region" evidence="1">
    <location>
        <begin position="82"/>
        <end position="109"/>
    </location>
</feature>
<evidence type="ECO:0000256" key="1">
    <source>
        <dbReference type="SAM" id="Coils"/>
    </source>
</evidence>
<accession>A0A8S5TEP8</accession>
<name>A0A8S5TEP8_9CAUD</name>
<sequence length="235" mass="28500">MKKNSIEEDIKNAEHFIKSIKTDKEYKEENGWHGYYNKEIVELARILQHILSDYKRVLKENEELKYKVEGQECVIETQAHNEEVYERIFKRLEKENEELKQDKNHNYQMIALVQNEMLGYMQGYEDGKKLNRSAVAYIVENQQYYILNKQIEHYKEYIKKLQKENEEYSKQLDLDYVDKNYISKKKIEDTIEELKGKLEDISKRREKSKTKEEETVLLCLEIRTDERIKTLQELL</sequence>
<evidence type="ECO:0000313" key="2">
    <source>
        <dbReference type="EMBL" id="DAF61742.1"/>
    </source>
</evidence>
<protein>
    <submittedName>
        <fullName evidence="2">Uncharacterized protein</fullName>
    </submittedName>
</protein>
<keyword evidence="1" id="KW-0175">Coiled coil</keyword>
<proteinExistence type="predicted"/>
<feature type="coiled-coil region" evidence="1">
    <location>
        <begin position="147"/>
        <end position="211"/>
    </location>
</feature>
<dbReference type="EMBL" id="BK032816">
    <property type="protein sequence ID" value="DAF61742.1"/>
    <property type="molecule type" value="Genomic_DNA"/>
</dbReference>
<organism evidence="2">
    <name type="scientific">Siphoviridae sp. ct1yA16</name>
    <dbReference type="NCBI Taxonomy" id="2827767"/>
    <lineage>
        <taxon>Viruses</taxon>
        <taxon>Duplodnaviria</taxon>
        <taxon>Heunggongvirae</taxon>
        <taxon>Uroviricota</taxon>
        <taxon>Caudoviricetes</taxon>
    </lineage>
</organism>
<reference evidence="2" key="1">
    <citation type="journal article" date="2021" name="Proc. Natl. Acad. Sci. U.S.A.">
        <title>A Catalog of Tens of Thousands of Viruses from Human Metagenomes Reveals Hidden Associations with Chronic Diseases.</title>
        <authorList>
            <person name="Tisza M.J."/>
            <person name="Buck C.B."/>
        </authorList>
    </citation>
    <scope>NUCLEOTIDE SEQUENCE</scope>
    <source>
        <strain evidence="2">Ct1yA16</strain>
    </source>
</reference>